<feature type="compositionally biased region" description="Basic and acidic residues" evidence="1">
    <location>
        <begin position="57"/>
        <end position="70"/>
    </location>
</feature>
<dbReference type="SMART" id="SM00128">
    <property type="entry name" value="IPPc"/>
    <property type="match status" value="1"/>
</dbReference>
<dbReference type="Gene3D" id="3.60.10.10">
    <property type="entry name" value="Endonuclease/exonuclease/phosphatase"/>
    <property type="match status" value="1"/>
</dbReference>
<protein>
    <submittedName>
        <fullName evidence="3 5">DNase I-like protein</fullName>
    </submittedName>
</protein>
<name>A0A6G1FV15_9PEZI</name>
<dbReference type="InterPro" id="IPR036322">
    <property type="entry name" value="WD40_repeat_dom_sf"/>
</dbReference>
<evidence type="ECO:0000313" key="4">
    <source>
        <dbReference type="Proteomes" id="UP000504638"/>
    </source>
</evidence>
<evidence type="ECO:0000313" key="3">
    <source>
        <dbReference type="EMBL" id="KAF1809603.1"/>
    </source>
</evidence>
<dbReference type="GO" id="GO:0046856">
    <property type="term" value="P:phosphatidylinositol dephosphorylation"/>
    <property type="evidence" value="ECO:0007669"/>
    <property type="project" value="InterPro"/>
</dbReference>
<evidence type="ECO:0000313" key="5">
    <source>
        <dbReference type="RefSeq" id="XP_033531234.1"/>
    </source>
</evidence>
<dbReference type="SUPFAM" id="SSF56219">
    <property type="entry name" value="DNase I-like"/>
    <property type="match status" value="1"/>
</dbReference>
<evidence type="ECO:0000259" key="2">
    <source>
        <dbReference type="SMART" id="SM00128"/>
    </source>
</evidence>
<dbReference type="FunFam" id="3.60.10.10:FF:000036">
    <property type="entry name" value="Inositol polyphosphate phosphatase, putative"/>
    <property type="match status" value="1"/>
</dbReference>
<organism evidence="3">
    <name type="scientific">Eremomyces bilateralis CBS 781.70</name>
    <dbReference type="NCBI Taxonomy" id="1392243"/>
    <lineage>
        <taxon>Eukaryota</taxon>
        <taxon>Fungi</taxon>
        <taxon>Dikarya</taxon>
        <taxon>Ascomycota</taxon>
        <taxon>Pezizomycotina</taxon>
        <taxon>Dothideomycetes</taxon>
        <taxon>Dothideomycetes incertae sedis</taxon>
        <taxon>Eremomycetales</taxon>
        <taxon>Eremomycetaceae</taxon>
        <taxon>Eremomyces</taxon>
    </lineage>
</organism>
<dbReference type="GeneID" id="54422063"/>
<feature type="compositionally biased region" description="Basic and acidic residues" evidence="1">
    <location>
        <begin position="335"/>
        <end position="355"/>
    </location>
</feature>
<gene>
    <name evidence="3 5" type="ORF">P152DRAFT_476268</name>
</gene>
<feature type="domain" description="Inositol polyphosphate-related phosphatase" evidence="2">
    <location>
        <begin position="802"/>
        <end position="1141"/>
    </location>
</feature>
<accession>A0A6G1FV15</accession>
<dbReference type="InterPro" id="IPR036691">
    <property type="entry name" value="Endo/exonu/phosph_ase_sf"/>
</dbReference>
<dbReference type="OrthoDB" id="2248459at2759"/>
<dbReference type="RefSeq" id="XP_033531234.1">
    <property type="nucleotide sequence ID" value="XM_033681493.1"/>
</dbReference>
<reference evidence="5" key="3">
    <citation type="submission" date="2025-04" db="UniProtKB">
        <authorList>
            <consortium name="RefSeq"/>
        </authorList>
    </citation>
    <scope>IDENTIFICATION</scope>
    <source>
        <strain evidence="5">CBS 781.70</strain>
    </source>
</reference>
<dbReference type="GO" id="GO:0004439">
    <property type="term" value="F:phosphatidylinositol-4,5-bisphosphate 5-phosphatase activity"/>
    <property type="evidence" value="ECO:0007669"/>
    <property type="project" value="TreeGrafter"/>
</dbReference>
<feature type="compositionally biased region" description="Polar residues" evidence="1">
    <location>
        <begin position="129"/>
        <end position="144"/>
    </location>
</feature>
<dbReference type="PANTHER" id="PTHR11200">
    <property type="entry name" value="INOSITOL 5-PHOSPHATASE"/>
    <property type="match status" value="1"/>
</dbReference>
<feature type="compositionally biased region" description="Polar residues" evidence="1">
    <location>
        <begin position="203"/>
        <end position="220"/>
    </location>
</feature>
<dbReference type="AlphaFoldDB" id="A0A6G1FV15"/>
<reference evidence="5" key="2">
    <citation type="submission" date="2020-04" db="EMBL/GenBank/DDBJ databases">
        <authorList>
            <consortium name="NCBI Genome Project"/>
        </authorList>
    </citation>
    <scope>NUCLEOTIDE SEQUENCE</scope>
    <source>
        <strain evidence="5">CBS 781.70</strain>
    </source>
</reference>
<feature type="region of interest" description="Disordered" evidence="1">
    <location>
        <begin position="422"/>
        <end position="470"/>
    </location>
</feature>
<feature type="compositionally biased region" description="Polar residues" evidence="1">
    <location>
        <begin position="449"/>
        <end position="464"/>
    </location>
</feature>
<dbReference type="Pfam" id="PF22669">
    <property type="entry name" value="Exo_endo_phos2"/>
    <property type="match status" value="1"/>
</dbReference>
<proteinExistence type="predicted"/>
<dbReference type="InterPro" id="IPR015943">
    <property type="entry name" value="WD40/YVTN_repeat-like_dom_sf"/>
</dbReference>
<reference evidence="3 5" key="1">
    <citation type="submission" date="2020-01" db="EMBL/GenBank/DDBJ databases">
        <authorList>
            <consortium name="DOE Joint Genome Institute"/>
            <person name="Haridas S."/>
            <person name="Albert R."/>
            <person name="Binder M."/>
            <person name="Bloem J."/>
            <person name="Labutti K."/>
            <person name="Salamov A."/>
            <person name="Andreopoulos B."/>
            <person name="Baker S.E."/>
            <person name="Barry K."/>
            <person name="Bills G."/>
            <person name="Bluhm B.H."/>
            <person name="Cannon C."/>
            <person name="Castanera R."/>
            <person name="Culley D.E."/>
            <person name="Daum C."/>
            <person name="Ezra D."/>
            <person name="Gonzalez J.B."/>
            <person name="Henrissat B."/>
            <person name="Kuo A."/>
            <person name="Liang C."/>
            <person name="Lipzen A."/>
            <person name="Lutzoni F."/>
            <person name="Magnuson J."/>
            <person name="Mondo S."/>
            <person name="Nolan M."/>
            <person name="Ohm R."/>
            <person name="Pangilinan J."/>
            <person name="Park H.-J."/>
            <person name="Ramirez L."/>
            <person name="Alfaro M."/>
            <person name="Sun H."/>
            <person name="Tritt A."/>
            <person name="Yoshinaga Y."/>
            <person name="Zwiers L.-H."/>
            <person name="Turgeon B.G."/>
            <person name="Goodwin S.B."/>
            <person name="Spatafora J.W."/>
            <person name="Crous P.W."/>
            <person name="Grigoriev I.V."/>
        </authorList>
    </citation>
    <scope>NUCLEOTIDE SEQUENCE</scope>
    <source>
        <strain evidence="3 5">CBS 781.70</strain>
    </source>
</reference>
<dbReference type="InterPro" id="IPR000300">
    <property type="entry name" value="IPPc"/>
</dbReference>
<keyword evidence="4" id="KW-1185">Reference proteome</keyword>
<dbReference type="SUPFAM" id="SSF50978">
    <property type="entry name" value="WD40 repeat-like"/>
    <property type="match status" value="1"/>
</dbReference>
<feature type="compositionally biased region" description="Low complexity" evidence="1">
    <location>
        <begin position="72"/>
        <end position="87"/>
    </location>
</feature>
<evidence type="ECO:0000256" key="1">
    <source>
        <dbReference type="SAM" id="MobiDB-lite"/>
    </source>
</evidence>
<dbReference type="Proteomes" id="UP000504638">
    <property type="component" value="Unplaced"/>
</dbReference>
<dbReference type="Gene3D" id="2.130.10.10">
    <property type="entry name" value="YVTN repeat-like/Quinoprotein amine dehydrogenase"/>
    <property type="match status" value="1"/>
</dbReference>
<dbReference type="InterPro" id="IPR046985">
    <property type="entry name" value="IP5"/>
</dbReference>
<dbReference type="PANTHER" id="PTHR11200:SF240">
    <property type="entry name" value="INOSITOL POLYPHOSPHATE 5-PHOSPHATASE C9G1.10C-RELATED"/>
    <property type="match status" value="1"/>
</dbReference>
<dbReference type="EMBL" id="ML975171">
    <property type="protein sequence ID" value="KAF1809603.1"/>
    <property type="molecule type" value="Genomic_DNA"/>
</dbReference>
<feature type="region of interest" description="Disordered" evidence="1">
    <location>
        <begin position="1"/>
        <end position="370"/>
    </location>
</feature>
<sequence>MGGNTGESKDESSIKPVSSLRSHFESIGTTTSKPAPPIPKKPSSVSQRFLEEPSVPRLRDDGRVSLDIPRDNTLSESSTSTGNGTNGQRWRSAFRPRDSPSPGRRPRPMSVHGHYSPPKTPLQVKIDSPKSSPKLSEAVSQSATVPRFPNGLRQQSPTSSRPPSPTIRRPSPNRPLIGTAPRLDTKQPPAPPPPRGSEPKKSLNASPVASRPNTPLQTAHSEPPPINRSAKPKPTIPILSLQPTSHGSLAPVARVSEDAVSPFSTPPSSEEDDVRTKAKGFKKSPVRLTSKESHFPPQTGRPPPNARQPIRSFGIDEEKPPEQPPRPQTIAVAGDKPEDRPGLPPRRDARLEPRGLTRQLTLSNPPPRSMDILAQAAGKVADADSKFMPPPKRASTIPPGALHVASPLPSSQISSRASIDIRRPSGALDGSPFVPSDSDEEVEVMNAKPTPTLNDYPDSSQSNRRPPRFRERPYDIATKYDTKLFAVAGEFLCTAGYYTRAWSLRTGELLMSISHGENTKMTALVFKPAQNIEDQGKRIWVGSTTGEIQEIDIPSQTVITTKSSAHSRREVIKIYRHAGDLWSLDVSGRVNVWPPDETGTPNLTMMPQSFNVFPGHTFSMMAGKQLWLATGREIRIYEHNSATNMTKDVTSRNPLAQAGAGDVTSGAIISSQADRIYFGHIDGKVSVYSRKDYSCISVVSVSLYKLSTLVGVGDYLWAGYNTGMIYIYDTSVQPWMVKKDWHAHESTIAGIVADRTSLWHLNRLQVVSLGTDNVARLWDGMLSTDWLESEMQQRDTEFCDFREVSALVTTWNAGAVKPTALRHDQRDANFFQEHLTAQEPPDILIFGFQELVDLEDKKVTAKSFFKKKKDSNEKEHMSHRYREWRDHLARCLQEHIPDHTYVLLHTCNLIGLFTCIFVKDTERQRISYFGASEVKLGMGGYHGNKGSLIVRFVLDDTSLCFVNCHLAAGQSQTVHRNNHVAGIMESTSLPVEVDPERKSDIFVGGGDGSMILDHEICILNGDLNYRIDTMSRDAVIAAVQANNIGKLLERDQLLLSRKKNPRFRLRAFNELPITFAPTYKYDVGTDSYDTSEKKRSPAWCDRILYRGLGNMKQVNYKRHEIRVSDHRPVSGLFKLRVKTIIPPKKKVVMEQCEARFEEVYERVARDTKLDYLMNVFGLPTKEAERLLR</sequence>